<keyword evidence="3" id="KW-1185">Reference proteome</keyword>
<name>A0A663N8U6_ATHCN</name>
<reference evidence="2" key="1">
    <citation type="submission" date="2025-08" db="UniProtKB">
        <authorList>
            <consortium name="Ensembl"/>
        </authorList>
    </citation>
    <scope>IDENTIFICATION</scope>
</reference>
<feature type="region of interest" description="Disordered" evidence="1">
    <location>
        <begin position="300"/>
        <end position="324"/>
    </location>
</feature>
<protein>
    <submittedName>
        <fullName evidence="2">Uncharacterized protein</fullName>
    </submittedName>
</protein>
<dbReference type="AlphaFoldDB" id="A0A663N8U6"/>
<dbReference type="Ensembl" id="ENSACUT00000022814.1">
    <property type="protein sequence ID" value="ENSACUP00000021400.1"/>
    <property type="gene ID" value="ENSACUG00000014295.1"/>
</dbReference>
<dbReference type="Proteomes" id="UP000472269">
    <property type="component" value="Unplaced"/>
</dbReference>
<proteinExistence type="predicted"/>
<evidence type="ECO:0000313" key="2">
    <source>
        <dbReference type="Ensembl" id="ENSACUP00000021400.1"/>
    </source>
</evidence>
<reference evidence="2" key="2">
    <citation type="submission" date="2025-09" db="UniProtKB">
        <authorList>
            <consortium name="Ensembl"/>
        </authorList>
    </citation>
    <scope>IDENTIFICATION</scope>
</reference>
<organism evidence="2 3">
    <name type="scientific">Athene cunicularia</name>
    <name type="common">Burrowing owl</name>
    <name type="synonym">Speotyto cunicularia</name>
    <dbReference type="NCBI Taxonomy" id="194338"/>
    <lineage>
        <taxon>Eukaryota</taxon>
        <taxon>Metazoa</taxon>
        <taxon>Chordata</taxon>
        <taxon>Craniata</taxon>
        <taxon>Vertebrata</taxon>
        <taxon>Euteleostomi</taxon>
        <taxon>Archelosauria</taxon>
        <taxon>Archosauria</taxon>
        <taxon>Dinosauria</taxon>
        <taxon>Saurischia</taxon>
        <taxon>Theropoda</taxon>
        <taxon>Coelurosauria</taxon>
        <taxon>Aves</taxon>
        <taxon>Neognathae</taxon>
        <taxon>Neoaves</taxon>
        <taxon>Telluraves</taxon>
        <taxon>Strigiformes</taxon>
        <taxon>Strigidae</taxon>
        <taxon>Athene</taxon>
    </lineage>
</organism>
<evidence type="ECO:0000256" key="1">
    <source>
        <dbReference type="SAM" id="MobiDB-lite"/>
    </source>
</evidence>
<accession>A0A663N8U6</accession>
<sequence>MRVSVRGGPCSGVSPWVGVSGWATVCVRVCVRVCGHAHTCSCVWVGAGVHGHPCAWWVSVCASGCVCVCVSMCMGRPVHACSHMCGCLCAWVLLCMGTHTCDGRPCVVAVHAAVCIRVHACGWLCAQAPVCVVSFCQCGCPCVWVLLWVGDPCTCEHPYFRVPLSRREAGGVWGGPGLRMSHPRPWGWGINHPSFPGDLCPTGCSRRGGGDTHPVGCGVCHPPQVLLGGGARGWRLNTSSWLFLGVRDDTLGPGRGKKRPRVPPGPGHFDPDVPRMGGQAGTLNLTATGDPPACWEGTGGCTGPATTGAQSRGRPGGHMVGPVAPRLALSPVSP</sequence>
<evidence type="ECO:0000313" key="3">
    <source>
        <dbReference type="Proteomes" id="UP000472269"/>
    </source>
</evidence>
<feature type="region of interest" description="Disordered" evidence="1">
    <location>
        <begin position="252"/>
        <end position="275"/>
    </location>
</feature>